<dbReference type="RefSeq" id="WP_080656853.1">
    <property type="nucleotide sequence ID" value="NZ_JAODZE010000042.1"/>
</dbReference>
<dbReference type="InterPro" id="IPR007630">
    <property type="entry name" value="RNA_pol_sigma70_r4"/>
</dbReference>
<feature type="region of interest" description="Disordered" evidence="7">
    <location>
        <begin position="101"/>
        <end position="124"/>
    </location>
</feature>
<evidence type="ECO:0000313" key="11">
    <source>
        <dbReference type="Proteomes" id="UP001158076"/>
    </source>
</evidence>
<feature type="repeat" description="ANK" evidence="5">
    <location>
        <begin position="33"/>
        <end position="65"/>
    </location>
</feature>
<dbReference type="Pfam" id="PF04545">
    <property type="entry name" value="Sigma70_r4"/>
    <property type="match status" value="1"/>
</dbReference>
<reference evidence="10" key="1">
    <citation type="submission" date="2022-09" db="EMBL/GenBank/DDBJ databases">
        <title>Intensive care unit water sources are persistently colonized with multi-drug resistant bacteria and are the site of extensive horizontal gene transfer of antibiotic resistance genes.</title>
        <authorList>
            <person name="Diorio-Toth L."/>
        </authorList>
    </citation>
    <scope>NUCLEOTIDE SEQUENCE</scope>
    <source>
        <strain evidence="10">GD04147</strain>
    </source>
</reference>
<keyword evidence="2 6" id="KW-0731">Sigma factor</keyword>
<evidence type="ECO:0000256" key="4">
    <source>
        <dbReference type="ARBA" id="ARBA00023163"/>
    </source>
</evidence>
<comment type="function">
    <text evidence="6">Sigma factors are initiation factors that promote the attachment of RNA polymerase to specific initiation sites and are then released.</text>
</comment>
<dbReference type="InterPro" id="IPR013324">
    <property type="entry name" value="RNA_pol_sigma_r3/r4-like"/>
</dbReference>
<dbReference type="SUPFAM" id="SSF48403">
    <property type="entry name" value="Ankyrin repeat"/>
    <property type="match status" value="1"/>
</dbReference>
<evidence type="ECO:0000259" key="9">
    <source>
        <dbReference type="PROSITE" id="PS00716"/>
    </source>
</evidence>
<dbReference type="PROSITE" id="PS50297">
    <property type="entry name" value="ANK_REP_REGION"/>
    <property type="match status" value="1"/>
</dbReference>
<dbReference type="NCBIfam" id="TIGR02937">
    <property type="entry name" value="sigma70-ECF"/>
    <property type="match status" value="1"/>
</dbReference>
<evidence type="ECO:0000256" key="2">
    <source>
        <dbReference type="ARBA" id="ARBA00023082"/>
    </source>
</evidence>
<evidence type="ECO:0000256" key="5">
    <source>
        <dbReference type="PROSITE-ProRule" id="PRU00023"/>
    </source>
</evidence>
<dbReference type="PROSITE" id="PS00716">
    <property type="entry name" value="SIGMA70_2"/>
    <property type="match status" value="1"/>
</dbReference>
<evidence type="ECO:0000256" key="7">
    <source>
        <dbReference type="SAM" id="MobiDB-lite"/>
    </source>
</evidence>
<dbReference type="InterPro" id="IPR036770">
    <property type="entry name" value="Ankyrin_rpt-contain_sf"/>
</dbReference>
<dbReference type="Gene3D" id="1.25.40.20">
    <property type="entry name" value="Ankyrin repeat-containing domain"/>
    <property type="match status" value="1"/>
</dbReference>
<evidence type="ECO:0000259" key="8">
    <source>
        <dbReference type="PROSITE" id="PS00715"/>
    </source>
</evidence>
<dbReference type="SUPFAM" id="SSF88946">
    <property type="entry name" value="Sigma2 domain of RNA polymerase sigma factors"/>
    <property type="match status" value="1"/>
</dbReference>
<organism evidence="10 11">
    <name type="scientific">Stutzerimonas stutzeri</name>
    <name type="common">Pseudomonas stutzeri</name>
    <dbReference type="NCBI Taxonomy" id="316"/>
    <lineage>
        <taxon>Bacteria</taxon>
        <taxon>Pseudomonadati</taxon>
        <taxon>Pseudomonadota</taxon>
        <taxon>Gammaproteobacteria</taxon>
        <taxon>Pseudomonadales</taxon>
        <taxon>Pseudomonadaceae</taxon>
        <taxon>Stutzerimonas</taxon>
    </lineage>
</organism>
<evidence type="ECO:0000256" key="1">
    <source>
        <dbReference type="ARBA" id="ARBA00023015"/>
    </source>
</evidence>
<dbReference type="PANTHER" id="PTHR30603:SF60">
    <property type="entry name" value="RNA POLYMERASE SIGMA FACTOR RPOD"/>
    <property type="match status" value="1"/>
</dbReference>
<comment type="caution">
    <text evidence="10">The sequence shown here is derived from an EMBL/GenBank/DDBJ whole genome shotgun (WGS) entry which is preliminary data.</text>
</comment>
<accession>A0AA42HBF5</accession>
<sequence length="874" mass="95556">MNPLLRMATIAGVEVAVKLHIARGDDLNARDNAGATPLMLAAARRKKGVVRLLLTAGANPELLDSQGVSTLTYAEKGGCSECIALLRNALDVLDPIKESEVPGEAASLPSESAQANATKADASQASLSRELDSCKAEDEPVCMETQLRKVAEVDGRFIPRPSTSGEGPFLKVEESFTVKQVLPVVMGRLSNLIDIDDEPLESGFESDWLAEPEAVAPKGDDNVAKGTSALQEVIGRHKAIDTDVEWDDIDLFLPVRALPLAHDEGEGVRGLLLRALREGAVSEADLIEVCRGADDCRNEESERLLAFVLGDLGVVIEESGAWAYQLDLSEPTAEEELLLVEALEFAEDLASGRNDPLRYYVKGLKTELLRAEEEISLGREMEEAGVQALDALSGWPAGLSMVFEAADRVARGETDYGTFSSEIAPGEGDEESIGSAAIEDDAEKDEEGASDPRGAAFLSAISAAKSAGGDQVRVRSALAAACLSRGFLLELARKAADPAGETFVSAVRRQVVARERMILANLRLVYSTARKYMWSELPFDDLVQEGNIGLIKAVERYDWRKGFRFSTYAMWWIRQQISRAIDNKARTIRVPVHVHKEALPILRQRALYENRTGRLETEIETSRRMGIPIDKVRFFLAAFDDVVSLDEVSRDTGLPRIDTLVEFETSDPASAVEEDSLRGLILKVIGSLDERAAEVIKLRFGLGGEEPMTLEEVGLRFNVTRERIRQIESKALGKLSTPARKEKLALYMGDRFEWTRPPAPPSSSAEMPQSSEDKHAREVTCAQQLADPLKDVFQSGEQSASARSPEAVSERQYELLSELLEEARMLGLTVEDARPHGGQIRVSFAARSDAAIRSIARKLMNAGFALHLGNTYVK</sequence>
<dbReference type="InterPro" id="IPR050239">
    <property type="entry name" value="Sigma-70_RNA_pol_init_factors"/>
</dbReference>
<dbReference type="InterPro" id="IPR036388">
    <property type="entry name" value="WH-like_DNA-bd_sf"/>
</dbReference>
<dbReference type="GO" id="GO:0016987">
    <property type="term" value="F:sigma factor activity"/>
    <property type="evidence" value="ECO:0007669"/>
    <property type="project" value="UniProtKB-KW"/>
</dbReference>
<evidence type="ECO:0000313" key="10">
    <source>
        <dbReference type="EMBL" id="MDH0149057.1"/>
    </source>
</evidence>
<dbReference type="Pfam" id="PF12796">
    <property type="entry name" value="Ank_2"/>
    <property type="match status" value="1"/>
</dbReference>
<dbReference type="PROSITE" id="PS50088">
    <property type="entry name" value="ANK_REPEAT"/>
    <property type="match status" value="1"/>
</dbReference>
<dbReference type="Gene3D" id="1.10.10.10">
    <property type="entry name" value="Winged helix-like DNA-binding domain superfamily/Winged helix DNA-binding domain"/>
    <property type="match status" value="1"/>
</dbReference>
<gene>
    <name evidence="10" type="ORF">N7335_21960</name>
</gene>
<comment type="similarity">
    <text evidence="6">Belongs to the sigma-70 factor family.</text>
</comment>
<evidence type="ECO:0000256" key="6">
    <source>
        <dbReference type="RuleBase" id="RU362124"/>
    </source>
</evidence>
<dbReference type="GO" id="GO:0003677">
    <property type="term" value="F:DNA binding"/>
    <property type="evidence" value="ECO:0007669"/>
    <property type="project" value="UniProtKB-KW"/>
</dbReference>
<name>A0AA42HBF5_STUST</name>
<evidence type="ECO:0000256" key="3">
    <source>
        <dbReference type="ARBA" id="ARBA00023125"/>
    </source>
</evidence>
<dbReference type="Proteomes" id="UP001158076">
    <property type="component" value="Unassembled WGS sequence"/>
</dbReference>
<dbReference type="InterPro" id="IPR013325">
    <property type="entry name" value="RNA_pol_sigma_r2"/>
</dbReference>
<dbReference type="Pfam" id="PF04542">
    <property type="entry name" value="Sigma70_r2"/>
    <property type="match status" value="1"/>
</dbReference>
<feature type="domain" description="RNA polymerase sigma-70" evidence="9">
    <location>
        <begin position="709"/>
        <end position="735"/>
    </location>
</feature>
<dbReference type="Gene3D" id="1.20.120.1810">
    <property type="match status" value="1"/>
</dbReference>
<dbReference type="InterPro" id="IPR014284">
    <property type="entry name" value="RNA_pol_sigma-70_dom"/>
</dbReference>
<feature type="compositionally biased region" description="Polar residues" evidence="7">
    <location>
        <begin position="109"/>
        <end position="124"/>
    </location>
</feature>
<feature type="region of interest" description="Disordered" evidence="7">
    <location>
        <begin position="752"/>
        <end position="779"/>
    </location>
</feature>
<dbReference type="SMART" id="SM00248">
    <property type="entry name" value="ANK"/>
    <property type="match status" value="1"/>
</dbReference>
<dbReference type="PRINTS" id="PR00046">
    <property type="entry name" value="SIGMA70FCT"/>
</dbReference>
<keyword evidence="3 6" id="KW-0238">DNA-binding</keyword>
<keyword evidence="4 6" id="KW-0804">Transcription</keyword>
<dbReference type="PANTHER" id="PTHR30603">
    <property type="entry name" value="RNA POLYMERASE SIGMA FACTOR RPO"/>
    <property type="match status" value="1"/>
</dbReference>
<dbReference type="GO" id="GO:0006352">
    <property type="term" value="P:DNA-templated transcription initiation"/>
    <property type="evidence" value="ECO:0007669"/>
    <property type="project" value="InterPro"/>
</dbReference>
<dbReference type="PROSITE" id="PS00715">
    <property type="entry name" value="SIGMA70_1"/>
    <property type="match status" value="1"/>
</dbReference>
<dbReference type="InterPro" id="IPR000943">
    <property type="entry name" value="RNA_pol_sigma70"/>
</dbReference>
<feature type="domain" description="RNA polymerase sigma-70" evidence="8">
    <location>
        <begin position="541"/>
        <end position="554"/>
    </location>
</feature>
<dbReference type="SUPFAM" id="SSF88659">
    <property type="entry name" value="Sigma3 and sigma4 domains of RNA polymerase sigma factors"/>
    <property type="match status" value="2"/>
</dbReference>
<dbReference type="CDD" id="cd06171">
    <property type="entry name" value="Sigma70_r4"/>
    <property type="match status" value="1"/>
</dbReference>
<protein>
    <recommendedName>
        <fullName evidence="6">RNA polymerase sigma factor</fullName>
    </recommendedName>
</protein>
<keyword evidence="1 6" id="KW-0805">Transcription regulation</keyword>
<dbReference type="AlphaFoldDB" id="A0AA42HBF5"/>
<dbReference type="InterPro" id="IPR007627">
    <property type="entry name" value="RNA_pol_sigma70_r2"/>
</dbReference>
<keyword evidence="5" id="KW-0040">ANK repeat</keyword>
<proteinExistence type="inferred from homology"/>
<dbReference type="EMBL" id="JAODZE010000042">
    <property type="protein sequence ID" value="MDH0149057.1"/>
    <property type="molecule type" value="Genomic_DNA"/>
</dbReference>
<dbReference type="InterPro" id="IPR002110">
    <property type="entry name" value="Ankyrin_rpt"/>
</dbReference>